<reference evidence="2 3" key="1">
    <citation type="journal article" date="2015" name="Stand. Genomic Sci.">
        <title>Genomic Encyclopedia of Bacterial and Archaeal Type Strains, Phase III: the genomes of soil and plant-associated and newly described type strains.</title>
        <authorList>
            <person name="Whitman W.B."/>
            <person name="Woyke T."/>
            <person name="Klenk H.P."/>
            <person name="Zhou Y."/>
            <person name="Lilburn T.G."/>
            <person name="Beck B.J."/>
            <person name="De Vos P."/>
            <person name="Vandamme P."/>
            <person name="Eisen J.A."/>
            <person name="Garrity G."/>
            <person name="Hugenholtz P."/>
            <person name="Kyrpides N.C."/>
        </authorList>
    </citation>
    <scope>NUCLEOTIDE SEQUENCE [LARGE SCALE GENOMIC DNA]</scope>
    <source>
        <strain evidence="2 3">CECT 8445</strain>
    </source>
</reference>
<dbReference type="SUPFAM" id="SSF55816">
    <property type="entry name" value="5'-nucleotidase (syn. UDP-sugar hydrolase), C-terminal domain"/>
    <property type="match status" value="1"/>
</dbReference>
<feature type="domain" description="5'-Nucleotidase C-terminal" evidence="1">
    <location>
        <begin position="72"/>
        <end position="213"/>
    </location>
</feature>
<dbReference type="EMBL" id="SMGI01000006">
    <property type="protein sequence ID" value="TCK64714.1"/>
    <property type="molecule type" value="Genomic_DNA"/>
</dbReference>
<dbReference type="PANTHER" id="PTHR11575:SF24">
    <property type="entry name" value="5'-NUCLEOTIDASE"/>
    <property type="match status" value="1"/>
</dbReference>
<dbReference type="RefSeq" id="WP_132706091.1">
    <property type="nucleotide sequence ID" value="NZ_SMGI01000006.1"/>
</dbReference>
<dbReference type="AlphaFoldDB" id="A0A4R1KIV4"/>
<dbReference type="Proteomes" id="UP000295714">
    <property type="component" value="Unassembled WGS sequence"/>
</dbReference>
<proteinExistence type="predicted"/>
<gene>
    <name evidence="2" type="ORF">DFQ05_2698</name>
</gene>
<name>A0A4R1KIV4_9FLAO</name>
<keyword evidence="3" id="KW-1185">Reference proteome</keyword>
<organism evidence="2 3">
    <name type="scientific">Winogradskyella wandonensis</name>
    <dbReference type="NCBI Taxonomy" id="1442586"/>
    <lineage>
        <taxon>Bacteria</taxon>
        <taxon>Pseudomonadati</taxon>
        <taxon>Bacteroidota</taxon>
        <taxon>Flavobacteriia</taxon>
        <taxon>Flavobacteriales</taxon>
        <taxon>Flavobacteriaceae</taxon>
        <taxon>Winogradskyella</taxon>
    </lineage>
</organism>
<evidence type="ECO:0000313" key="3">
    <source>
        <dbReference type="Proteomes" id="UP000295714"/>
    </source>
</evidence>
<evidence type="ECO:0000313" key="2">
    <source>
        <dbReference type="EMBL" id="TCK64714.1"/>
    </source>
</evidence>
<accession>A0A4R1KIV4</accession>
<dbReference type="GO" id="GO:0009166">
    <property type="term" value="P:nucleotide catabolic process"/>
    <property type="evidence" value="ECO:0007669"/>
    <property type="project" value="InterPro"/>
</dbReference>
<dbReference type="PANTHER" id="PTHR11575">
    <property type="entry name" value="5'-NUCLEOTIDASE-RELATED"/>
    <property type="match status" value="1"/>
</dbReference>
<dbReference type="InterPro" id="IPR008334">
    <property type="entry name" value="5'-Nucleotdase_C"/>
</dbReference>
<evidence type="ECO:0000259" key="1">
    <source>
        <dbReference type="Pfam" id="PF02872"/>
    </source>
</evidence>
<dbReference type="Gene3D" id="3.90.780.10">
    <property type="entry name" value="5'-Nucleotidase, C-terminal domain"/>
    <property type="match status" value="1"/>
</dbReference>
<dbReference type="OrthoDB" id="4762412at2"/>
<dbReference type="InterPro" id="IPR036907">
    <property type="entry name" value="5'-Nucleotdase_C_sf"/>
</dbReference>
<comment type="caution">
    <text evidence="2">The sequence shown here is derived from an EMBL/GenBank/DDBJ whole genome shotgun (WGS) entry which is preliminary data.</text>
</comment>
<dbReference type="GO" id="GO:0016787">
    <property type="term" value="F:hydrolase activity"/>
    <property type="evidence" value="ECO:0007669"/>
    <property type="project" value="InterPro"/>
</dbReference>
<dbReference type="Pfam" id="PF02872">
    <property type="entry name" value="5_nucleotid_C"/>
    <property type="match status" value="1"/>
</dbReference>
<sequence>MKTKIFFLCLIVLIFSSCKQDYSISKIEGKRLEINDSIKADNTVDAFIKPYRDKVNKDLDSTLAFAVDTYSKTDGELNTAIGNFMADALYEMTNPVFKSRTGKDIDLVLLNHGGIRSIISKGNITSRTAYEVMPFDNTVVVTTLKGEQIKELLTYLASRKRAHPIAGLQVILNADGSINRALIKGSEIDYNKTYYVATSDYLYNGGDRMSFLKSKDSLYDLDYKIRNLLIDYFKKIDTLRPTIDDRFIQLKDK</sequence>
<dbReference type="PROSITE" id="PS51257">
    <property type="entry name" value="PROKAR_LIPOPROTEIN"/>
    <property type="match status" value="1"/>
</dbReference>
<dbReference type="InterPro" id="IPR006179">
    <property type="entry name" value="5_nucleotidase/apyrase"/>
</dbReference>
<dbReference type="GO" id="GO:0030288">
    <property type="term" value="C:outer membrane-bounded periplasmic space"/>
    <property type="evidence" value="ECO:0007669"/>
    <property type="project" value="TreeGrafter"/>
</dbReference>
<dbReference type="PRINTS" id="PR01607">
    <property type="entry name" value="APYRASEFAMLY"/>
</dbReference>
<protein>
    <submittedName>
        <fullName evidence="2">5'-nucleotidase-like protein</fullName>
    </submittedName>
</protein>